<dbReference type="AlphaFoldDB" id="A0ABD2K4H4"/>
<accession>A0ABD2K4H4</accession>
<gene>
    <name evidence="6" type="ORF">niasHS_000525</name>
</gene>
<evidence type="ECO:0000259" key="5">
    <source>
        <dbReference type="PROSITE" id="PS50102"/>
    </source>
</evidence>
<name>A0ABD2K4H4_HETSC</name>
<organism evidence="6 7">
    <name type="scientific">Heterodera schachtii</name>
    <name type="common">Sugarbeet cyst nematode worm</name>
    <name type="synonym">Tylenchus schachtii</name>
    <dbReference type="NCBI Taxonomy" id="97005"/>
    <lineage>
        <taxon>Eukaryota</taxon>
        <taxon>Metazoa</taxon>
        <taxon>Ecdysozoa</taxon>
        <taxon>Nematoda</taxon>
        <taxon>Chromadorea</taxon>
        <taxon>Rhabditida</taxon>
        <taxon>Tylenchina</taxon>
        <taxon>Tylenchomorpha</taxon>
        <taxon>Tylenchoidea</taxon>
        <taxon>Heteroderidae</taxon>
        <taxon>Heteroderinae</taxon>
        <taxon>Heterodera</taxon>
    </lineage>
</organism>
<dbReference type="InterPro" id="IPR012677">
    <property type="entry name" value="Nucleotide-bd_a/b_plait_sf"/>
</dbReference>
<reference evidence="6 7" key="1">
    <citation type="submission" date="2024-10" db="EMBL/GenBank/DDBJ databases">
        <authorList>
            <person name="Kim D."/>
        </authorList>
    </citation>
    <scope>NUCLEOTIDE SEQUENCE [LARGE SCALE GENOMIC DNA]</scope>
    <source>
        <strain evidence="6">Taebaek</strain>
    </source>
</reference>
<dbReference type="Proteomes" id="UP001620645">
    <property type="component" value="Unassembled WGS sequence"/>
</dbReference>
<dbReference type="EMBL" id="JBICCN010000053">
    <property type="protein sequence ID" value="KAL3097790.1"/>
    <property type="molecule type" value="Genomic_DNA"/>
</dbReference>
<dbReference type="Pfam" id="PF00076">
    <property type="entry name" value="RRM_1"/>
    <property type="match status" value="1"/>
</dbReference>
<comment type="caution">
    <text evidence="6">The sequence shown here is derived from an EMBL/GenBank/DDBJ whole genome shotgun (WGS) entry which is preliminary data.</text>
</comment>
<proteinExistence type="predicted"/>
<evidence type="ECO:0000256" key="1">
    <source>
        <dbReference type="ARBA" id="ARBA00004123"/>
    </source>
</evidence>
<sequence>MLHNGLEPPPFVPLLSYKNHLATHANLFGTGRPKLKRLSLISCFMSHYISAENEPKAVEASQPTNRVFINNLTSDLEEFTIYKYCTAYGEITKCQILKDSKNGMSRGFGFITYALPSSAQAILNGRPHYIGHHKIDVRPAFPTSEIVVSTMVSSSSSSYCDQSDDLPKILQSRRLLIVYNIAEATRNDLSEPAIFGYLSSFGIVKEIVQQFSTSSEEAKQNAVNEYWIVDFLDELSVERCIARGALQFLQGVRIYAKKIISRQEIIRQKRQIQQQKEEATWAAAQQQQMGFIPPTAYFFGQQFSPANAIPQNVSMPFSVRSSSSTNTSLLFSPPPPPPAQSSPPLAAENHLPGSKRTHSNAEELLKGYGYQRQTEVGQNVPTKRYKYLQF</sequence>
<dbReference type="SMART" id="SM00360">
    <property type="entry name" value="RRM"/>
    <property type="match status" value="1"/>
</dbReference>
<keyword evidence="7" id="KW-1185">Reference proteome</keyword>
<dbReference type="InterPro" id="IPR000504">
    <property type="entry name" value="RRM_dom"/>
</dbReference>
<dbReference type="GO" id="GO:0005634">
    <property type="term" value="C:nucleus"/>
    <property type="evidence" value="ECO:0007669"/>
    <property type="project" value="UniProtKB-SubCell"/>
</dbReference>
<evidence type="ECO:0000313" key="6">
    <source>
        <dbReference type="EMBL" id="KAL3097790.1"/>
    </source>
</evidence>
<feature type="compositionally biased region" description="Pro residues" evidence="4">
    <location>
        <begin position="332"/>
        <end position="341"/>
    </location>
</feature>
<dbReference type="SUPFAM" id="SSF54928">
    <property type="entry name" value="RNA-binding domain, RBD"/>
    <property type="match status" value="1"/>
</dbReference>
<evidence type="ECO:0000256" key="4">
    <source>
        <dbReference type="SAM" id="MobiDB-lite"/>
    </source>
</evidence>
<dbReference type="PANTHER" id="PTHR48033">
    <property type="entry name" value="RNA-BINDING (RRM/RBD/RNP MOTIFS) FAMILY PROTEIN"/>
    <property type="match status" value="1"/>
</dbReference>
<dbReference type="InterPro" id="IPR035979">
    <property type="entry name" value="RBD_domain_sf"/>
</dbReference>
<feature type="region of interest" description="Disordered" evidence="4">
    <location>
        <begin position="325"/>
        <end position="371"/>
    </location>
</feature>
<dbReference type="PANTHER" id="PTHR48033:SF10">
    <property type="entry name" value="RNA-BINDING PROTEIN SQUID"/>
    <property type="match status" value="1"/>
</dbReference>
<keyword evidence="3" id="KW-0694">RNA-binding</keyword>
<evidence type="ECO:0000256" key="3">
    <source>
        <dbReference type="PROSITE-ProRule" id="PRU00176"/>
    </source>
</evidence>
<keyword evidence="2" id="KW-0539">Nucleus</keyword>
<dbReference type="PROSITE" id="PS50102">
    <property type="entry name" value="RRM"/>
    <property type="match status" value="1"/>
</dbReference>
<feature type="domain" description="RRM" evidence="5">
    <location>
        <begin position="65"/>
        <end position="142"/>
    </location>
</feature>
<dbReference type="GO" id="GO:0003723">
    <property type="term" value="F:RNA binding"/>
    <property type="evidence" value="ECO:0007669"/>
    <property type="project" value="UniProtKB-UniRule"/>
</dbReference>
<evidence type="ECO:0000313" key="7">
    <source>
        <dbReference type="Proteomes" id="UP001620645"/>
    </source>
</evidence>
<evidence type="ECO:0000256" key="2">
    <source>
        <dbReference type="ARBA" id="ARBA00023242"/>
    </source>
</evidence>
<comment type="subcellular location">
    <subcellularLocation>
        <location evidence="1">Nucleus</location>
    </subcellularLocation>
</comment>
<dbReference type="Gene3D" id="3.30.70.330">
    <property type="match status" value="1"/>
</dbReference>
<protein>
    <recommendedName>
        <fullName evidence="5">RRM domain-containing protein</fullName>
    </recommendedName>
</protein>